<reference evidence="3" key="1">
    <citation type="submission" date="2021-10" db="EMBL/GenBank/DDBJ databases">
        <title>De novo Genome Assembly of Clathrus columnatus (Basidiomycota, Fungi) Using Illumina and Nanopore Sequence Data.</title>
        <authorList>
            <person name="Ogiso-Tanaka E."/>
            <person name="Itagaki H."/>
            <person name="Hosoya T."/>
            <person name="Hosaka K."/>
        </authorList>
    </citation>
    <scope>NUCLEOTIDE SEQUENCE</scope>
    <source>
        <strain evidence="3">MO-923</strain>
    </source>
</reference>
<dbReference type="Pfam" id="PF14226">
    <property type="entry name" value="DIOX_N"/>
    <property type="match status" value="1"/>
</dbReference>
<dbReference type="InterPro" id="IPR050231">
    <property type="entry name" value="Iron_ascorbate_oxido_reductase"/>
</dbReference>
<dbReference type="InterPro" id="IPR026992">
    <property type="entry name" value="DIOX_N"/>
</dbReference>
<gene>
    <name evidence="3" type="ORF">Clacol_008709</name>
</gene>
<evidence type="ECO:0000259" key="1">
    <source>
        <dbReference type="Pfam" id="PF03171"/>
    </source>
</evidence>
<dbReference type="EMBL" id="BPWL01000009">
    <property type="protein sequence ID" value="GJJ14445.1"/>
    <property type="molecule type" value="Genomic_DNA"/>
</dbReference>
<evidence type="ECO:0000259" key="2">
    <source>
        <dbReference type="Pfam" id="PF14226"/>
    </source>
</evidence>
<organism evidence="3 4">
    <name type="scientific">Clathrus columnatus</name>
    <dbReference type="NCBI Taxonomy" id="1419009"/>
    <lineage>
        <taxon>Eukaryota</taxon>
        <taxon>Fungi</taxon>
        <taxon>Dikarya</taxon>
        <taxon>Basidiomycota</taxon>
        <taxon>Agaricomycotina</taxon>
        <taxon>Agaricomycetes</taxon>
        <taxon>Phallomycetidae</taxon>
        <taxon>Phallales</taxon>
        <taxon>Clathraceae</taxon>
        <taxon>Clathrus</taxon>
    </lineage>
</organism>
<evidence type="ECO:0000313" key="4">
    <source>
        <dbReference type="Proteomes" id="UP001050691"/>
    </source>
</evidence>
<proteinExistence type="predicted"/>
<dbReference type="Pfam" id="PF03171">
    <property type="entry name" value="2OG-FeII_Oxy"/>
    <property type="match status" value="1"/>
</dbReference>
<dbReference type="Gene3D" id="2.60.120.330">
    <property type="entry name" value="B-lactam Antibiotic, Isopenicillin N Synthase, Chain"/>
    <property type="match status" value="2"/>
</dbReference>
<accession>A0AAV5AJ96</accession>
<dbReference type="InterPro" id="IPR044861">
    <property type="entry name" value="IPNS-like_FE2OG_OXY"/>
</dbReference>
<dbReference type="AlphaFoldDB" id="A0AAV5AJ96"/>
<protein>
    <recommendedName>
        <fullName evidence="5">Clavaminate synthase-like protein</fullName>
    </recommendedName>
</protein>
<comment type="caution">
    <text evidence="3">The sequence shown here is derived from an EMBL/GenBank/DDBJ whole genome shotgun (WGS) entry which is preliminary data.</text>
</comment>
<dbReference type="PANTHER" id="PTHR47990">
    <property type="entry name" value="2-OXOGLUTARATE (2OG) AND FE(II)-DEPENDENT OXYGENASE SUPERFAMILY PROTEIN-RELATED"/>
    <property type="match status" value="1"/>
</dbReference>
<keyword evidence="4" id="KW-1185">Reference proteome</keyword>
<sequence length="323" mass="36683">MPTATVPEVPRYNLPPTTTCELDWADLPFVDLSKTQTPEGRIELVKQVQNALSTTGFFYVINHGYSAEQVSAINSRTFTPSNNINSQTQRLIDIGDIPFTQVNDEEKAEYENKPNEAGTYLGYKPRSYWHIENGVRDQIDQYNTYGNVLHSYPHSEADIEKTKNLWLKGHTDFGSLTMLWSQPVSALQIRSPDGKWRWVKHVENAVIINAGDWLEVYSAGYYKATIHRVVQPPPDQRQYNRLGLYCFVVPNDDARLTPNLDAPLLKRIGFNEFYKGEQFVPGPTMKEFRIGRTSTYGQVKLKKGATEGTEESVVAGVTVTHYL</sequence>
<feature type="domain" description="Non-haem dioxygenase N-terminal" evidence="2">
    <location>
        <begin position="27"/>
        <end position="73"/>
    </location>
</feature>
<name>A0AAV5AJ96_9AGAM</name>
<feature type="domain" description="Isopenicillin N synthase-like Fe(2+) 2OG dioxygenase" evidence="1">
    <location>
        <begin position="152"/>
        <end position="237"/>
    </location>
</feature>
<dbReference type="Proteomes" id="UP001050691">
    <property type="component" value="Unassembled WGS sequence"/>
</dbReference>
<evidence type="ECO:0000313" key="3">
    <source>
        <dbReference type="EMBL" id="GJJ14445.1"/>
    </source>
</evidence>
<evidence type="ECO:0008006" key="5">
    <source>
        <dbReference type="Google" id="ProtNLM"/>
    </source>
</evidence>
<dbReference type="InterPro" id="IPR027443">
    <property type="entry name" value="IPNS-like_sf"/>
</dbReference>
<dbReference type="SUPFAM" id="SSF51197">
    <property type="entry name" value="Clavaminate synthase-like"/>
    <property type="match status" value="1"/>
</dbReference>